<evidence type="ECO:0008006" key="6">
    <source>
        <dbReference type="Google" id="ProtNLM"/>
    </source>
</evidence>
<dbReference type="InterPro" id="IPR008906">
    <property type="entry name" value="HATC_C_dom"/>
</dbReference>
<dbReference type="EMBL" id="JABTTQ020001044">
    <property type="protein sequence ID" value="KAK6136299.1"/>
    <property type="molecule type" value="Genomic_DNA"/>
</dbReference>
<dbReference type="Proteomes" id="UP001318860">
    <property type="component" value="Unassembled WGS sequence"/>
</dbReference>
<evidence type="ECO:0000259" key="2">
    <source>
        <dbReference type="Pfam" id="PF04937"/>
    </source>
</evidence>
<name>A0ABR0VMZ9_REHGL</name>
<comment type="caution">
    <text evidence="4">The sequence shown here is derived from an EMBL/GenBank/DDBJ whole genome shotgun (WGS) entry which is preliminary data.</text>
</comment>
<accession>A0ABR0VMZ9</accession>
<feature type="domain" description="HAT C-terminal dimerisation" evidence="3">
    <location>
        <begin position="511"/>
        <end position="579"/>
    </location>
</feature>
<dbReference type="Pfam" id="PF04937">
    <property type="entry name" value="DUF659"/>
    <property type="match status" value="1"/>
</dbReference>
<dbReference type="InterPro" id="IPR007021">
    <property type="entry name" value="DUF659"/>
</dbReference>
<dbReference type="Pfam" id="PF05699">
    <property type="entry name" value="Dimer_Tnp_hAT"/>
    <property type="match status" value="1"/>
</dbReference>
<gene>
    <name evidence="4" type="ORF">DH2020_029963</name>
</gene>
<feature type="region of interest" description="Disordered" evidence="1">
    <location>
        <begin position="15"/>
        <end position="72"/>
    </location>
</feature>
<proteinExistence type="predicted"/>
<evidence type="ECO:0000313" key="5">
    <source>
        <dbReference type="Proteomes" id="UP001318860"/>
    </source>
</evidence>
<evidence type="ECO:0000259" key="3">
    <source>
        <dbReference type="Pfam" id="PF05699"/>
    </source>
</evidence>
<dbReference type="InterPro" id="IPR012337">
    <property type="entry name" value="RNaseH-like_sf"/>
</dbReference>
<dbReference type="SUPFAM" id="SSF53098">
    <property type="entry name" value="Ribonuclease H-like"/>
    <property type="match status" value="1"/>
</dbReference>
<dbReference type="PANTHER" id="PTHR32166:SF63">
    <property type="entry name" value="HAT TRANSPOSON SUPERFAMILY PROTEIN"/>
    <property type="match status" value="1"/>
</dbReference>
<sequence length="649" mass="74894">MFYSFPIEEKFQEMRNKTDDVRKADRKSYGPNLPMKRNWCPKMDTINPELTQKHGPENGKRRKSASSENSEIESSYFAKGLKNPLESITITDDDSLTETKKGIGRFFYESGLDLDAVNLPSFQRMISLCSEQTECQIPTCQELKGWIFKDVMKEVREYVDEIRNSWAETGCSILLDEWMDEKGRNLVNILVDSPRGTIYLRSSDITDYVGFVNDMQLFLDRVIMEVGVNNIVQIMTNSTTAFMNEVGKQLMEKYRPICWTFSASSCIELMLEKLEGIDLIKETLEKTKIITQFIHSRPDVLKLLQDQIDGRTLVEPSKIRSAQPYLILENIVFEEENLKTMFLSSDFKSKMLTSTMEGKQVADLVADRSFWSGASMTVKGIIPLVRVIDWVNKKNKEQIGYIYETIDQAKEMIKKGFNKKSTYEQFWKAIDEVWNEFLYSPLHSACYYLNPNLFYSTDVYIDPEVTTGLCYCIVKSTEDLHVQDRMIIQMEKYRTAKGAFRLGCVGDPRYDVNPALWWSEYGIECPELQRLAVRILSQTCDGASKFQLKRSLAETLLTKGRTRIEQKRLTDMVFLQYNMRLRNFASGMADYITSDQIDLMDDWIVDKTQNDVSENDDKTWMDLDGGSTTDLGVIDLDGPSSFCPKVEIM</sequence>
<keyword evidence="5" id="KW-1185">Reference proteome</keyword>
<dbReference type="PANTHER" id="PTHR32166">
    <property type="entry name" value="OSJNBA0013A04.12 PROTEIN"/>
    <property type="match status" value="1"/>
</dbReference>
<protein>
    <recommendedName>
        <fullName evidence="6">DUF659 domain-containing protein</fullName>
    </recommendedName>
</protein>
<reference evidence="4 5" key="1">
    <citation type="journal article" date="2021" name="Comput. Struct. Biotechnol. J.">
        <title>De novo genome assembly of the potent medicinal plant Rehmannia glutinosa using nanopore technology.</title>
        <authorList>
            <person name="Ma L."/>
            <person name="Dong C."/>
            <person name="Song C."/>
            <person name="Wang X."/>
            <person name="Zheng X."/>
            <person name="Niu Y."/>
            <person name="Chen S."/>
            <person name="Feng W."/>
        </authorList>
    </citation>
    <scope>NUCLEOTIDE SEQUENCE [LARGE SCALE GENOMIC DNA]</scope>
    <source>
        <strain evidence="4">DH-2019</strain>
    </source>
</reference>
<feature type="compositionally biased region" description="Basic and acidic residues" evidence="1">
    <location>
        <begin position="15"/>
        <end position="28"/>
    </location>
</feature>
<evidence type="ECO:0000256" key="1">
    <source>
        <dbReference type="SAM" id="MobiDB-lite"/>
    </source>
</evidence>
<evidence type="ECO:0000313" key="4">
    <source>
        <dbReference type="EMBL" id="KAK6136299.1"/>
    </source>
</evidence>
<organism evidence="4 5">
    <name type="scientific">Rehmannia glutinosa</name>
    <name type="common">Chinese foxglove</name>
    <dbReference type="NCBI Taxonomy" id="99300"/>
    <lineage>
        <taxon>Eukaryota</taxon>
        <taxon>Viridiplantae</taxon>
        <taxon>Streptophyta</taxon>
        <taxon>Embryophyta</taxon>
        <taxon>Tracheophyta</taxon>
        <taxon>Spermatophyta</taxon>
        <taxon>Magnoliopsida</taxon>
        <taxon>eudicotyledons</taxon>
        <taxon>Gunneridae</taxon>
        <taxon>Pentapetalae</taxon>
        <taxon>asterids</taxon>
        <taxon>lamiids</taxon>
        <taxon>Lamiales</taxon>
        <taxon>Orobanchaceae</taxon>
        <taxon>Rehmannieae</taxon>
        <taxon>Rehmannia</taxon>
    </lineage>
</organism>
<feature type="domain" description="DUF659" evidence="2">
    <location>
        <begin position="138"/>
        <end position="290"/>
    </location>
</feature>